<dbReference type="GO" id="GO:0003941">
    <property type="term" value="F:L-serine ammonia-lyase activity"/>
    <property type="evidence" value="ECO:0007669"/>
    <property type="project" value="UniProtKB-EC"/>
</dbReference>
<evidence type="ECO:0000256" key="3">
    <source>
        <dbReference type="ARBA" id="ARBA00022898"/>
    </source>
</evidence>
<dbReference type="PANTHER" id="PTHR48078:SF6">
    <property type="entry name" value="L-THREONINE DEHYDRATASE CATABOLIC TDCB"/>
    <property type="match status" value="1"/>
</dbReference>
<gene>
    <name evidence="9" type="ORF">KIK155_LOCUS1489</name>
</gene>
<dbReference type="Gene3D" id="3.40.50.1100">
    <property type="match status" value="2"/>
</dbReference>
<dbReference type="InterPro" id="IPR000634">
    <property type="entry name" value="Ser/Thr_deHydtase_PyrdxlP-BS"/>
</dbReference>
<evidence type="ECO:0000256" key="5">
    <source>
        <dbReference type="ARBA" id="ARBA00041766"/>
    </source>
</evidence>
<name>A0A817ULY6_9BILA</name>
<dbReference type="EC" id="4.3.1.17" evidence="2"/>
<comment type="cofactor">
    <cofactor evidence="1">
        <name>pyridoxal 5'-phosphate</name>
        <dbReference type="ChEBI" id="CHEBI:597326"/>
    </cofactor>
</comment>
<sequence length="446" mass="49925">MAFFLQETFNPDIRRDQPETWSYKWPNFSKLGILGNNRWLYPQACDNRQNPNIYKVFQILFGERELIVNITRAGLMRPTKNIYFSTRNEFEDRENWKTISDWLHLDMNPLTGRATTYGFEHRYGSAQSRLHGITIRTPLLRLNYDIPGLEIYLKCEQFQPTSSFKIRGATNIVKILSSKQKENGIVTASSGNMAKGVAWIARQENIKCRILVPDTTNEAKLKAIDRLGGEITKCPFDEWFQVIESHQCPMLDGYFIHPASNRHVMAGNGTIALEILEELPDCDAILVPYGGGGLITGISSAAKHLKPSIDIFACEIETGAPLHAAFNAGDTIRISVQNSWVNGIGISSVLKEVWPIVKECIDGAIVITLKETADALKLLIESNHLICEGASATALAASLWHYRNLLENGQAGRRRNLKQEPVKIVAILTGAGIDNETIIKCLNETL</sequence>
<evidence type="ECO:0000256" key="1">
    <source>
        <dbReference type="ARBA" id="ARBA00001933"/>
    </source>
</evidence>
<proteinExistence type="predicted"/>
<evidence type="ECO:0000256" key="6">
    <source>
        <dbReference type="ARBA" id="ARBA00042605"/>
    </source>
</evidence>
<dbReference type="InterPro" id="IPR036052">
    <property type="entry name" value="TrpB-like_PALP_sf"/>
</dbReference>
<feature type="domain" description="Tryptophan synthase beta chain-like PALP" evidence="8">
    <location>
        <begin position="136"/>
        <end position="409"/>
    </location>
</feature>
<protein>
    <recommendedName>
        <fullName evidence="2">L-serine ammonia-lyase</fullName>
        <ecNumber evidence="2">4.3.1.17</ecNumber>
    </recommendedName>
    <alternativeName>
        <fullName evidence="5">L-serine deaminase</fullName>
    </alternativeName>
    <alternativeName>
        <fullName evidence="6">L-threonine dehydratase</fullName>
    </alternativeName>
</protein>
<dbReference type="GO" id="GO:0004794">
    <property type="term" value="F:threonine deaminase activity"/>
    <property type="evidence" value="ECO:0007669"/>
    <property type="project" value="TreeGrafter"/>
</dbReference>
<dbReference type="GO" id="GO:0009097">
    <property type="term" value="P:isoleucine biosynthetic process"/>
    <property type="evidence" value="ECO:0007669"/>
    <property type="project" value="TreeGrafter"/>
</dbReference>
<dbReference type="GO" id="GO:0006567">
    <property type="term" value="P:L-threonine catabolic process"/>
    <property type="evidence" value="ECO:0007669"/>
    <property type="project" value="TreeGrafter"/>
</dbReference>
<dbReference type="PROSITE" id="PS00165">
    <property type="entry name" value="DEHYDRATASE_SER_THR"/>
    <property type="match status" value="1"/>
</dbReference>
<evidence type="ECO:0000256" key="4">
    <source>
        <dbReference type="ARBA" id="ARBA00023239"/>
    </source>
</evidence>
<evidence type="ECO:0000256" key="7">
    <source>
        <dbReference type="ARBA" id="ARBA00049406"/>
    </source>
</evidence>
<keyword evidence="3" id="KW-0663">Pyridoxal phosphate</keyword>
<dbReference type="GO" id="GO:0006565">
    <property type="term" value="P:L-serine catabolic process"/>
    <property type="evidence" value="ECO:0007669"/>
    <property type="project" value="TreeGrafter"/>
</dbReference>
<evidence type="ECO:0000259" key="8">
    <source>
        <dbReference type="Pfam" id="PF00291"/>
    </source>
</evidence>
<evidence type="ECO:0000313" key="9">
    <source>
        <dbReference type="EMBL" id="CAF3329902.1"/>
    </source>
</evidence>
<dbReference type="SUPFAM" id="SSF53686">
    <property type="entry name" value="Tryptophan synthase beta subunit-like PLP-dependent enzymes"/>
    <property type="match status" value="1"/>
</dbReference>
<dbReference type="InterPro" id="IPR050147">
    <property type="entry name" value="Ser/Thr_Dehydratase"/>
</dbReference>
<organism evidence="9 10">
    <name type="scientific">Rotaria socialis</name>
    <dbReference type="NCBI Taxonomy" id="392032"/>
    <lineage>
        <taxon>Eukaryota</taxon>
        <taxon>Metazoa</taxon>
        <taxon>Spiralia</taxon>
        <taxon>Gnathifera</taxon>
        <taxon>Rotifera</taxon>
        <taxon>Eurotatoria</taxon>
        <taxon>Bdelloidea</taxon>
        <taxon>Philodinida</taxon>
        <taxon>Philodinidae</taxon>
        <taxon>Rotaria</taxon>
    </lineage>
</organism>
<dbReference type="AlphaFoldDB" id="A0A817ULY6"/>
<dbReference type="EMBL" id="CAJNYV010000036">
    <property type="protein sequence ID" value="CAF3329902.1"/>
    <property type="molecule type" value="Genomic_DNA"/>
</dbReference>
<comment type="caution">
    <text evidence="9">The sequence shown here is derived from an EMBL/GenBank/DDBJ whole genome shotgun (WGS) entry which is preliminary data.</text>
</comment>
<dbReference type="GO" id="GO:0030170">
    <property type="term" value="F:pyridoxal phosphate binding"/>
    <property type="evidence" value="ECO:0007669"/>
    <property type="project" value="InterPro"/>
</dbReference>
<dbReference type="InterPro" id="IPR001926">
    <property type="entry name" value="TrpB-like_PALP"/>
</dbReference>
<dbReference type="PANTHER" id="PTHR48078">
    <property type="entry name" value="THREONINE DEHYDRATASE, MITOCHONDRIAL-RELATED"/>
    <property type="match status" value="1"/>
</dbReference>
<keyword evidence="4" id="KW-0456">Lyase</keyword>
<reference evidence="9" key="1">
    <citation type="submission" date="2021-02" db="EMBL/GenBank/DDBJ databases">
        <authorList>
            <person name="Nowell W R."/>
        </authorList>
    </citation>
    <scope>NUCLEOTIDE SEQUENCE</scope>
</reference>
<comment type="catalytic activity">
    <reaction evidence="7">
        <text>L-serine = pyruvate + NH4(+)</text>
        <dbReference type="Rhea" id="RHEA:19169"/>
        <dbReference type="ChEBI" id="CHEBI:15361"/>
        <dbReference type="ChEBI" id="CHEBI:28938"/>
        <dbReference type="ChEBI" id="CHEBI:33384"/>
        <dbReference type="EC" id="4.3.1.17"/>
    </reaction>
</comment>
<dbReference type="Proteomes" id="UP000663865">
    <property type="component" value="Unassembled WGS sequence"/>
</dbReference>
<evidence type="ECO:0000256" key="2">
    <source>
        <dbReference type="ARBA" id="ARBA00012093"/>
    </source>
</evidence>
<dbReference type="Pfam" id="PF00291">
    <property type="entry name" value="PALP"/>
    <property type="match status" value="1"/>
</dbReference>
<evidence type="ECO:0000313" key="10">
    <source>
        <dbReference type="Proteomes" id="UP000663865"/>
    </source>
</evidence>
<accession>A0A817ULY6</accession>